<keyword evidence="2 5" id="KW-0812">Transmembrane</keyword>
<keyword evidence="8" id="KW-1185">Reference proteome</keyword>
<dbReference type="PATRIC" id="fig|1393736.3.peg.2691"/>
<reference evidence="7 8" key="1">
    <citation type="submission" date="2014-03" db="EMBL/GenBank/DDBJ databases">
        <title>Draft Genome of Photorhabdus luminescens BA1, an Egyptian Isolate.</title>
        <authorList>
            <person name="Ghazal S."/>
            <person name="Hurst S.G.IV."/>
            <person name="Morris K."/>
            <person name="Thomas K."/>
            <person name="Tisa L.S."/>
        </authorList>
    </citation>
    <scope>NUCLEOTIDE SEQUENCE [LARGE SCALE GENOMIC DNA]</scope>
    <source>
        <strain evidence="7 8">BA1</strain>
    </source>
</reference>
<organism evidence="7 8">
    <name type="scientific">Photorhabdus aegyptia</name>
    <dbReference type="NCBI Taxonomy" id="2805098"/>
    <lineage>
        <taxon>Bacteria</taxon>
        <taxon>Pseudomonadati</taxon>
        <taxon>Pseudomonadota</taxon>
        <taxon>Gammaproteobacteria</taxon>
        <taxon>Enterobacterales</taxon>
        <taxon>Morganellaceae</taxon>
        <taxon>Photorhabdus</taxon>
    </lineage>
</organism>
<protein>
    <submittedName>
        <fullName evidence="7">Putative membrane protein</fullName>
    </submittedName>
</protein>
<sequence>MSKMIGCFGCGRILHESAQSCPHCGAMIKTYSSGSKNRIVAALLAFFLGYIGAHKFYLGKIGMGILYLLFCWTLIPALIAFIEFIIYLCTSDEDFAKKYG</sequence>
<evidence type="ECO:0000259" key="6">
    <source>
        <dbReference type="Pfam" id="PF05154"/>
    </source>
</evidence>
<evidence type="ECO:0000256" key="3">
    <source>
        <dbReference type="ARBA" id="ARBA00022989"/>
    </source>
</evidence>
<dbReference type="GO" id="GO:0016020">
    <property type="term" value="C:membrane"/>
    <property type="evidence" value="ECO:0007669"/>
    <property type="project" value="UniProtKB-SubCell"/>
</dbReference>
<proteinExistence type="predicted"/>
<comment type="caution">
    <text evidence="7">The sequence shown here is derived from an EMBL/GenBank/DDBJ whole genome shotgun (WGS) entry which is preliminary data.</text>
</comment>
<evidence type="ECO:0000256" key="1">
    <source>
        <dbReference type="ARBA" id="ARBA00004141"/>
    </source>
</evidence>
<evidence type="ECO:0000256" key="2">
    <source>
        <dbReference type="ARBA" id="ARBA00022692"/>
    </source>
</evidence>
<accession>A0A022PFE8</accession>
<dbReference type="RefSeq" id="WP_036779700.1">
    <property type="nucleotide sequence ID" value="NZ_CAWLTM010000078.1"/>
</dbReference>
<dbReference type="InterPro" id="IPR007829">
    <property type="entry name" value="TM2"/>
</dbReference>
<dbReference type="Pfam" id="PF05154">
    <property type="entry name" value="TM2"/>
    <property type="match status" value="1"/>
</dbReference>
<evidence type="ECO:0000313" key="7">
    <source>
        <dbReference type="EMBL" id="EYU14877.1"/>
    </source>
</evidence>
<keyword evidence="3 5" id="KW-1133">Transmembrane helix</keyword>
<feature type="domain" description="TM2" evidence="6">
    <location>
        <begin position="35"/>
        <end position="85"/>
    </location>
</feature>
<feature type="transmembrane region" description="Helical" evidence="5">
    <location>
        <begin position="64"/>
        <end position="89"/>
    </location>
</feature>
<evidence type="ECO:0000256" key="4">
    <source>
        <dbReference type="ARBA" id="ARBA00023136"/>
    </source>
</evidence>
<feature type="transmembrane region" description="Helical" evidence="5">
    <location>
        <begin position="39"/>
        <end position="58"/>
    </location>
</feature>
<evidence type="ECO:0000313" key="8">
    <source>
        <dbReference type="Proteomes" id="UP000023464"/>
    </source>
</evidence>
<keyword evidence="4 5" id="KW-0472">Membrane</keyword>
<name>A0A022PFE8_9GAMM</name>
<evidence type="ECO:0000256" key="5">
    <source>
        <dbReference type="SAM" id="Phobius"/>
    </source>
</evidence>
<dbReference type="AlphaFoldDB" id="A0A022PFE8"/>
<comment type="subcellular location">
    <subcellularLocation>
        <location evidence="1">Membrane</location>
        <topology evidence="1">Multi-pass membrane protein</topology>
    </subcellularLocation>
</comment>
<dbReference type="EMBL" id="JFGV01000037">
    <property type="protein sequence ID" value="EYU14877.1"/>
    <property type="molecule type" value="Genomic_DNA"/>
</dbReference>
<dbReference type="Proteomes" id="UP000023464">
    <property type="component" value="Unassembled WGS sequence"/>
</dbReference>
<gene>
    <name evidence="7" type="ORF">BA1DRAFT_02630</name>
</gene>